<proteinExistence type="inferred from homology"/>
<reference evidence="5" key="1">
    <citation type="submission" date="2023-07" db="EMBL/GenBank/DDBJ databases">
        <authorList>
            <person name="Ivanov I."/>
            <person name="Teneva D."/>
            <person name="Stoikov I."/>
        </authorList>
    </citation>
    <scope>NUCLEOTIDE SEQUENCE</scope>
    <source>
        <strain evidence="5">4475</strain>
    </source>
</reference>
<dbReference type="GO" id="GO:0000287">
    <property type="term" value="F:magnesium ion binding"/>
    <property type="evidence" value="ECO:0007669"/>
    <property type="project" value="InterPro"/>
</dbReference>
<dbReference type="InterPro" id="IPR008278">
    <property type="entry name" value="4-PPantetheinyl_Trfase_dom"/>
</dbReference>
<dbReference type="PANTHER" id="PTHR12215">
    <property type="entry name" value="PHOSPHOPANTETHEINE TRANSFERASE"/>
    <property type="match status" value="1"/>
</dbReference>
<keyword evidence="2 5" id="KW-0808">Transferase</keyword>
<dbReference type="InterPro" id="IPR055066">
    <property type="entry name" value="AASDHPPT_N"/>
</dbReference>
<sequence>MLSIRVVRMPANLPPDYVDLFLSRVSAERRQKIARFVRKEDAYRSLLGEVLVRSTLSEHTGVRPDALQFVYNPYGKPFLQNNPDVGFNLSHSGNWIAMIWGDSSCCPGIDVERIVRMDLHIAEHLFTPQENRMLASKTGDARLEYFYRVWTLKESYVKAVGKGLSIPLDSFSVVCTEEQTWYSPEADGFHFTSISLDEEHILSACSCKAALPDHVQHVSLSSLYETLL</sequence>
<dbReference type="GO" id="GO:0005829">
    <property type="term" value="C:cytosol"/>
    <property type="evidence" value="ECO:0007669"/>
    <property type="project" value="TreeGrafter"/>
</dbReference>
<gene>
    <name evidence="5" type="ORF">BSPP4475_17595</name>
</gene>
<organism evidence="5 6">
    <name type="scientific">Brevibacillus aydinogluensis</name>
    <dbReference type="NCBI Taxonomy" id="927786"/>
    <lineage>
        <taxon>Bacteria</taxon>
        <taxon>Bacillati</taxon>
        <taxon>Bacillota</taxon>
        <taxon>Bacilli</taxon>
        <taxon>Bacillales</taxon>
        <taxon>Paenibacillaceae</taxon>
        <taxon>Brevibacillus</taxon>
    </lineage>
</organism>
<evidence type="ECO:0000313" key="6">
    <source>
        <dbReference type="Proteomes" id="UP001189619"/>
    </source>
</evidence>
<dbReference type="RefSeq" id="WP_230077750.1">
    <property type="nucleotide sequence ID" value="NZ_JAUSVZ010000009.1"/>
</dbReference>
<keyword evidence="6" id="KW-1185">Reference proteome</keyword>
<dbReference type="PANTHER" id="PTHR12215:SF10">
    <property type="entry name" value="L-AMINOADIPATE-SEMIALDEHYDE DEHYDROGENASE-PHOSPHOPANTETHEINYL TRANSFERASE"/>
    <property type="match status" value="1"/>
</dbReference>
<name>A0AA48MBF7_9BACL</name>
<feature type="domain" description="4'-phosphopantetheinyl transferase N-terminal" evidence="4">
    <location>
        <begin position="20"/>
        <end position="98"/>
    </location>
</feature>
<evidence type="ECO:0000259" key="4">
    <source>
        <dbReference type="Pfam" id="PF22624"/>
    </source>
</evidence>
<evidence type="ECO:0000313" key="5">
    <source>
        <dbReference type="EMBL" id="CAJ1004128.1"/>
    </source>
</evidence>
<feature type="domain" description="4'-phosphopantetheinyl transferase" evidence="3">
    <location>
        <begin position="108"/>
        <end position="191"/>
    </location>
</feature>
<dbReference type="AlphaFoldDB" id="A0AA48MBF7"/>
<evidence type="ECO:0000256" key="2">
    <source>
        <dbReference type="ARBA" id="ARBA00022679"/>
    </source>
</evidence>
<dbReference type="EMBL" id="OY569118">
    <property type="protein sequence ID" value="CAJ1004128.1"/>
    <property type="molecule type" value="Genomic_DNA"/>
</dbReference>
<evidence type="ECO:0000256" key="1">
    <source>
        <dbReference type="ARBA" id="ARBA00010990"/>
    </source>
</evidence>
<comment type="similarity">
    <text evidence="1">Belongs to the P-Pant transferase superfamily. Gsp/Sfp/HetI/AcpT family.</text>
</comment>
<dbReference type="GO" id="GO:0019878">
    <property type="term" value="P:lysine biosynthetic process via aminoadipic acid"/>
    <property type="evidence" value="ECO:0007669"/>
    <property type="project" value="TreeGrafter"/>
</dbReference>
<dbReference type="Pfam" id="PF22624">
    <property type="entry name" value="AASDHPPT_N"/>
    <property type="match status" value="1"/>
</dbReference>
<dbReference type="KEGG" id="bayd:BSPP4475_17595"/>
<accession>A0AA48MBF7</accession>
<dbReference type="GO" id="GO:0008897">
    <property type="term" value="F:holo-[acyl-carrier-protein] synthase activity"/>
    <property type="evidence" value="ECO:0007669"/>
    <property type="project" value="InterPro"/>
</dbReference>
<dbReference type="InterPro" id="IPR037143">
    <property type="entry name" value="4-PPantetheinyl_Trfase_dom_sf"/>
</dbReference>
<evidence type="ECO:0000259" key="3">
    <source>
        <dbReference type="Pfam" id="PF01648"/>
    </source>
</evidence>
<dbReference type="Proteomes" id="UP001189619">
    <property type="component" value="Chromosome"/>
</dbReference>
<dbReference type="InterPro" id="IPR050559">
    <property type="entry name" value="P-Pant_transferase_sf"/>
</dbReference>
<dbReference type="Pfam" id="PF01648">
    <property type="entry name" value="ACPS"/>
    <property type="match status" value="1"/>
</dbReference>
<dbReference type="SUPFAM" id="SSF56214">
    <property type="entry name" value="4'-phosphopantetheinyl transferase"/>
    <property type="match status" value="2"/>
</dbReference>
<protein>
    <submittedName>
        <fullName evidence="5">4'-phosphopantetheinyl transferase superfamily protein</fullName>
    </submittedName>
</protein>
<dbReference type="Gene3D" id="3.90.470.20">
    <property type="entry name" value="4'-phosphopantetheinyl transferase domain"/>
    <property type="match status" value="2"/>
</dbReference>